<dbReference type="PANTHER" id="PTHR32026">
    <property type="entry name" value="METHYLTRANSFERASE-LIKE PROTEIN 24"/>
    <property type="match status" value="1"/>
</dbReference>
<gene>
    <name evidence="2" type="ORF">KUTeg_023541</name>
</gene>
<name>A0ABQ9E1Y4_TEGGR</name>
<dbReference type="Pfam" id="PF13383">
    <property type="entry name" value="Methyltransf_22"/>
    <property type="match status" value="1"/>
</dbReference>
<feature type="domain" description="Methyltransferase" evidence="1">
    <location>
        <begin position="212"/>
        <end position="320"/>
    </location>
</feature>
<dbReference type="PANTHER" id="PTHR32026:SF10">
    <property type="entry name" value="METHYLTRANSFERASE-LIKE PROTEIN 24-RELATED"/>
    <property type="match status" value="1"/>
</dbReference>
<evidence type="ECO:0000313" key="3">
    <source>
        <dbReference type="Proteomes" id="UP001217089"/>
    </source>
</evidence>
<evidence type="ECO:0000313" key="2">
    <source>
        <dbReference type="EMBL" id="KAJ8299481.1"/>
    </source>
</evidence>
<comment type="caution">
    <text evidence="2">The sequence shown here is derived from an EMBL/GenBank/DDBJ whole genome shotgun (WGS) entry which is preliminary data.</text>
</comment>
<protein>
    <recommendedName>
        <fullName evidence="1">Methyltransferase domain-containing protein</fullName>
    </recommendedName>
</protein>
<sequence>MEAPSPPVLDFLDADVSPRITEFKLLQSPVTRYVNSLQRHCNRITRVGPLSVNQVLEVPDQNGVKPSNPESGQKTIELPTTNIDILTLDMGAQVVEYLKDSMKTSSIKNVKQLSFFLPGIDDFSKKKNYMEYLNVLRDLYTSGYRIVWTGRLMEQVFNRHPKRSKTYVITMVADSPKSRSITADTYLIPSQEKLKSLPLNQLGVIFNRIDNDFSFDDDIADTYECEVHSFDPSLNLKKHQHASRVWFYPLGSKRKIKGYRGGYWQLDTIDNIRRGLGHDKRQIDVLKMDIEHAEWDVIPSLAKSGLLQDVVQLSVEIHTPTLRDSDERYLKYLSDFKFLYDSGFRIFWSFTNTNCKYYAPDSGQERTACYELDMVNINTATS</sequence>
<proteinExistence type="predicted"/>
<dbReference type="InterPro" id="IPR025714">
    <property type="entry name" value="Methyltranfer_dom"/>
</dbReference>
<organism evidence="2 3">
    <name type="scientific">Tegillarca granosa</name>
    <name type="common">Malaysian cockle</name>
    <name type="synonym">Anadara granosa</name>
    <dbReference type="NCBI Taxonomy" id="220873"/>
    <lineage>
        <taxon>Eukaryota</taxon>
        <taxon>Metazoa</taxon>
        <taxon>Spiralia</taxon>
        <taxon>Lophotrochozoa</taxon>
        <taxon>Mollusca</taxon>
        <taxon>Bivalvia</taxon>
        <taxon>Autobranchia</taxon>
        <taxon>Pteriomorphia</taxon>
        <taxon>Arcoida</taxon>
        <taxon>Arcoidea</taxon>
        <taxon>Arcidae</taxon>
        <taxon>Tegillarca</taxon>
    </lineage>
</organism>
<dbReference type="InterPro" id="IPR026913">
    <property type="entry name" value="METTL24"/>
</dbReference>
<accession>A0ABQ9E1Y4</accession>
<dbReference type="Proteomes" id="UP001217089">
    <property type="component" value="Unassembled WGS sequence"/>
</dbReference>
<evidence type="ECO:0000259" key="1">
    <source>
        <dbReference type="Pfam" id="PF13383"/>
    </source>
</evidence>
<keyword evidence="3" id="KW-1185">Reference proteome</keyword>
<dbReference type="EMBL" id="JARBDR010000921">
    <property type="protein sequence ID" value="KAJ8299481.1"/>
    <property type="molecule type" value="Genomic_DNA"/>
</dbReference>
<reference evidence="2 3" key="1">
    <citation type="submission" date="2022-12" db="EMBL/GenBank/DDBJ databases">
        <title>Chromosome-level genome of Tegillarca granosa.</title>
        <authorList>
            <person name="Kim J."/>
        </authorList>
    </citation>
    <scope>NUCLEOTIDE SEQUENCE [LARGE SCALE GENOMIC DNA]</scope>
    <source>
        <strain evidence="2">Teg-2019</strain>
        <tissue evidence="2">Adductor muscle</tissue>
    </source>
</reference>